<name>A0ABP7QCB7_9BACT</name>
<organism evidence="2 3">
    <name type="scientific">Hymenobacter antarcticus</name>
    <dbReference type="NCBI Taxonomy" id="486270"/>
    <lineage>
        <taxon>Bacteria</taxon>
        <taxon>Pseudomonadati</taxon>
        <taxon>Bacteroidota</taxon>
        <taxon>Cytophagia</taxon>
        <taxon>Cytophagales</taxon>
        <taxon>Hymenobacteraceae</taxon>
        <taxon>Hymenobacter</taxon>
    </lineage>
</organism>
<comment type="caution">
    <text evidence="2">The sequence shown here is derived from an EMBL/GenBank/DDBJ whole genome shotgun (WGS) entry which is preliminary data.</text>
</comment>
<dbReference type="InterPro" id="IPR047655">
    <property type="entry name" value="Transpos_IS630-like"/>
</dbReference>
<dbReference type="EMBL" id="BAABDI010000018">
    <property type="protein sequence ID" value="GAA3979966.1"/>
    <property type="molecule type" value="Genomic_DNA"/>
</dbReference>
<evidence type="ECO:0000259" key="1">
    <source>
        <dbReference type="Pfam" id="PF13358"/>
    </source>
</evidence>
<dbReference type="PANTHER" id="PTHR46564:SF1">
    <property type="entry name" value="TRANSPOSASE"/>
    <property type="match status" value="1"/>
</dbReference>
<sequence>MGPQKKGTHATERDTERVLALRRLFVEDVQEEDFTRFVFVDETSTNLTYCRRYGRAPAGQRLDQAVPLHGGPNVTLIAALTPDGLGALLSVNGAVNGDVFAVYLDQVLGPTLRPGDVVVLDNLSVHKVEGLQDIVRKYGARLRYLPPYSPDFNPIELAFSKLKTWLRTAQARTPDLLEQAIEAAAAWITEQDAKNWFDHCGYHVQ</sequence>
<dbReference type="InterPro" id="IPR036397">
    <property type="entry name" value="RNaseH_sf"/>
</dbReference>
<dbReference type="Proteomes" id="UP001501556">
    <property type="component" value="Unassembled WGS sequence"/>
</dbReference>
<keyword evidence="3" id="KW-1185">Reference proteome</keyword>
<dbReference type="RefSeq" id="WP_345125138.1">
    <property type="nucleotide sequence ID" value="NZ_BAABDI010000018.1"/>
</dbReference>
<evidence type="ECO:0000313" key="2">
    <source>
        <dbReference type="EMBL" id="GAA3979966.1"/>
    </source>
</evidence>
<feature type="domain" description="Tc1-like transposase DDE" evidence="1">
    <location>
        <begin position="37"/>
        <end position="172"/>
    </location>
</feature>
<dbReference type="Gene3D" id="3.30.420.10">
    <property type="entry name" value="Ribonuclease H-like superfamily/Ribonuclease H"/>
    <property type="match status" value="1"/>
</dbReference>
<dbReference type="PANTHER" id="PTHR46564">
    <property type="entry name" value="TRANSPOSASE"/>
    <property type="match status" value="1"/>
</dbReference>
<dbReference type="InterPro" id="IPR038717">
    <property type="entry name" value="Tc1-like_DDE_dom"/>
</dbReference>
<dbReference type="Pfam" id="PF13358">
    <property type="entry name" value="DDE_3"/>
    <property type="match status" value="1"/>
</dbReference>
<protein>
    <recommendedName>
        <fullName evidence="1">Tc1-like transposase DDE domain-containing protein</fullName>
    </recommendedName>
</protein>
<dbReference type="NCBIfam" id="NF033545">
    <property type="entry name" value="transpos_IS630"/>
    <property type="match status" value="1"/>
</dbReference>
<accession>A0ABP7QCB7</accession>
<evidence type="ECO:0000313" key="3">
    <source>
        <dbReference type="Proteomes" id="UP001501556"/>
    </source>
</evidence>
<proteinExistence type="predicted"/>
<reference evidence="3" key="1">
    <citation type="journal article" date="2019" name="Int. J. Syst. Evol. Microbiol.">
        <title>The Global Catalogue of Microorganisms (GCM) 10K type strain sequencing project: providing services to taxonomists for standard genome sequencing and annotation.</title>
        <authorList>
            <consortium name="The Broad Institute Genomics Platform"/>
            <consortium name="The Broad Institute Genome Sequencing Center for Infectious Disease"/>
            <person name="Wu L."/>
            <person name="Ma J."/>
        </authorList>
    </citation>
    <scope>NUCLEOTIDE SEQUENCE [LARGE SCALE GENOMIC DNA]</scope>
    <source>
        <strain evidence="3">JCM 17217</strain>
    </source>
</reference>
<gene>
    <name evidence="2" type="ORF">GCM10022407_26490</name>
</gene>